<dbReference type="AlphaFoldDB" id="D5BYD4"/>
<dbReference type="Proteomes" id="UP000001844">
    <property type="component" value="Chromosome"/>
</dbReference>
<evidence type="ECO:0000313" key="1">
    <source>
        <dbReference type="EMBL" id="ADE14117.1"/>
    </source>
</evidence>
<dbReference type="OrthoDB" id="9798485at2"/>
<dbReference type="RefSeq" id="WP_013032010.1">
    <property type="nucleotide sequence ID" value="NC_013960.1"/>
</dbReference>
<accession>D5BYD4</accession>
<keyword evidence="2" id="KW-1185">Reference proteome</keyword>
<sequence length="82" mass="9578">MKASDFDRKFNEGKDVTEFLDLEKACRPGLEARRANVDFPAWMVQLLDREARRLGVTRQALIKLWLADKLDQSSRRDALTQR</sequence>
<dbReference type="NCBIfam" id="NF047399">
    <property type="entry name" value="BrnA_antitoxin_add"/>
    <property type="match status" value="1"/>
</dbReference>
<name>D5BYD4_NITHN</name>
<dbReference type="KEGG" id="nhl:Nhal_0944"/>
<dbReference type="HOGENOM" id="CLU_184328_0_0_6"/>
<dbReference type="EMBL" id="CP001798">
    <property type="protein sequence ID" value="ADE14117.1"/>
    <property type="molecule type" value="Genomic_DNA"/>
</dbReference>
<proteinExistence type="predicted"/>
<protein>
    <submittedName>
        <fullName evidence="1">CopG family protein</fullName>
    </submittedName>
</protein>
<organism evidence="1 2">
    <name type="scientific">Nitrosococcus halophilus (strain Nc4)</name>
    <dbReference type="NCBI Taxonomy" id="472759"/>
    <lineage>
        <taxon>Bacteria</taxon>
        <taxon>Pseudomonadati</taxon>
        <taxon>Pseudomonadota</taxon>
        <taxon>Gammaproteobacteria</taxon>
        <taxon>Chromatiales</taxon>
        <taxon>Chromatiaceae</taxon>
        <taxon>Nitrosococcus</taxon>
    </lineage>
</organism>
<dbReference type="eggNOG" id="ENOG5032YQV">
    <property type="taxonomic scope" value="Bacteria"/>
</dbReference>
<dbReference type="STRING" id="472759.Nhal_0944"/>
<gene>
    <name evidence="1" type="ordered locus">Nhal_0944</name>
</gene>
<reference evidence="2" key="1">
    <citation type="submission" date="2010-04" db="EMBL/GenBank/DDBJ databases">
        <title>Complete genome sequence of Nitrosococcus halophilus Nc4, a salt-adapted, aerobic obligate ammonia-oxidizing sulfur purple bacterium.</title>
        <authorList>
            <consortium name="US DOE Joint Genome Institute"/>
            <person name="Campbell M.A."/>
            <person name="Malfatti S.A."/>
            <person name="Chain P.S.G."/>
            <person name="Heidelberg J.F."/>
            <person name="Ward B.B."/>
            <person name="Klotz M.G."/>
        </authorList>
    </citation>
    <scope>NUCLEOTIDE SEQUENCE [LARGE SCALE GENOMIC DNA]</scope>
    <source>
        <strain evidence="2">Nc4</strain>
    </source>
</reference>
<evidence type="ECO:0000313" key="2">
    <source>
        <dbReference type="Proteomes" id="UP000001844"/>
    </source>
</evidence>